<organism evidence="2 3">
    <name type="scientific">Metabacillus indicus</name>
    <name type="common">Bacillus indicus</name>
    <dbReference type="NCBI Taxonomy" id="246786"/>
    <lineage>
        <taxon>Bacteria</taxon>
        <taxon>Bacillati</taxon>
        <taxon>Bacillota</taxon>
        <taxon>Bacilli</taxon>
        <taxon>Bacillales</taxon>
        <taxon>Bacillaceae</taxon>
        <taxon>Metabacillus</taxon>
    </lineage>
</organism>
<keyword evidence="3" id="KW-1185">Reference proteome</keyword>
<dbReference type="Proteomes" id="UP000028549">
    <property type="component" value="Unassembled WGS sequence"/>
</dbReference>
<feature type="transmembrane region" description="Helical" evidence="1">
    <location>
        <begin position="134"/>
        <end position="155"/>
    </location>
</feature>
<evidence type="ECO:0000313" key="2">
    <source>
        <dbReference type="EMBL" id="KEZ47708.1"/>
    </source>
</evidence>
<keyword evidence="1" id="KW-0472">Membrane</keyword>
<feature type="transmembrane region" description="Helical" evidence="1">
    <location>
        <begin position="45"/>
        <end position="65"/>
    </location>
</feature>
<proteinExistence type="predicted"/>
<keyword evidence="1" id="KW-0812">Transmembrane</keyword>
<dbReference type="RefSeq" id="WP_029566330.1">
    <property type="nucleotide sequence ID" value="NZ_JNVC02000017.1"/>
</dbReference>
<dbReference type="PROSITE" id="PS51257">
    <property type="entry name" value="PROKAR_LIPOPROTEIN"/>
    <property type="match status" value="1"/>
</dbReference>
<feature type="transmembrane region" description="Helical" evidence="1">
    <location>
        <begin position="20"/>
        <end position="39"/>
    </location>
</feature>
<keyword evidence="1" id="KW-1133">Transmembrane helix</keyword>
<accession>A0A084GK46</accession>
<comment type="caution">
    <text evidence="2">The sequence shown here is derived from an EMBL/GenBank/DDBJ whole genome shotgun (WGS) entry which is preliminary data.</text>
</comment>
<evidence type="ECO:0000256" key="1">
    <source>
        <dbReference type="SAM" id="Phobius"/>
    </source>
</evidence>
<sequence length="232" mass="25468">MIRQCRGILLFEVLDIRNSLAIFWGILIACMALSYGIQLSTGGNLTVSSGMAVYIFSSIAGFLTVKETYPFSIKMGATRRNYYVTTSLFLLMLALFMAASHTVLIMVLEAMEAFGPGELKLFYLSMILESEFPYLTNFYVDTAICFFLQAMFFVLGSIFYRFGLLGGYAAIGLAAVLLFIPAVRDEFIAVIFKFGGEQALAYHGGLMGVGALLLVLGWFILIGAAAKSVMTR</sequence>
<name>A0A084GK46_METID</name>
<gene>
    <name evidence="2" type="ORF">GS18_0218775</name>
</gene>
<reference evidence="2 3" key="1">
    <citation type="journal article" date="2005" name="Int. J. Syst. Evol. Microbiol.">
        <title>Bacillus cibi sp. nov., isolated from jeotgal, a traditional Korean fermented seafood.</title>
        <authorList>
            <person name="Yoon J.H."/>
            <person name="Lee C.H."/>
            <person name="Oh T.K."/>
        </authorList>
    </citation>
    <scope>NUCLEOTIDE SEQUENCE [LARGE SCALE GENOMIC DNA]</scope>
    <source>
        <strain evidence="2 3">DSM 16189</strain>
    </source>
</reference>
<evidence type="ECO:0000313" key="3">
    <source>
        <dbReference type="Proteomes" id="UP000028549"/>
    </source>
</evidence>
<dbReference type="AlphaFoldDB" id="A0A084GK46"/>
<feature type="transmembrane region" description="Helical" evidence="1">
    <location>
        <begin position="86"/>
        <end position="108"/>
    </location>
</feature>
<protein>
    <submittedName>
        <fullName evidence="2">Uncharacterized protein</fullName>
    </submittedName>
</protein>
<dbReference type="EMBL" id="JNVC02000017">
    <property type="protein sequence ID" value="KEZ47708.1"/>
    <property type="molecule type" value="Genomic_DNA"/>
</dbReference>
<feature type="transmembrane region" description="Helical" evidence="1">
    <location>
        <begin position="162"/>
        <end position="180"/>
    </location>
</feature>
<feature type="transmembrane region" description="Helical" evidence="1">
    <location>
        <begin position="200"/>
        <end position="226"/>
    </location>
</feature>
<dbReference type="OrthoDB" id="2453726at2"/>
<dbReference type="STRING" id="246786.GS18_0218775"/>